<organism evidence="2">
    <name type="scientific">Aphanomyces astaci</name>
    <name type="common">Crayfish plague agent</name>
    <dbReference type="NCBI Taxonomy" id="112090"/>
    <lineage>
        <taxon>Eukaryota</taxon>
        <taxon>Sar</taxon>
        <taxon>Stramenopiles</taxon>
        <taxon>Oomycota</taxon>
        <taxon>Saprolegniomycetes</taxon>
        <taxon>Saprolegniales</taxon>
        <taxon>Verrucalvaceae</taxon>
        <taxon>Aphanomyces</taxon>
    </lineage>
</organism>
<protein>
    <submittedName>
        <fullName evidence="2">Uncharacterized protein</fullName>
    </submittedName>
</protein>
<feature type="region of interest" description="Disordered" evidence="1">
    <location>
        <begin position="1"/>
        <end position="23"/>
    </location>
</feature>
<dbReference type="AlphaFoldDB" id="W4FA72"/>
<feature type="compositionally biased region" description="Basic residues" evidence="1">
    <location>
        <begin position="67"/>
        <end position="76"/>
    </location>
</feature>
<dbReference type="RefSeq" id="XP_009846694.1">
    <property type="nucleotide sequence ID" value="XM_009848392.1"/>
</dbReference>
<name>W4FA72_APHAT</name>
<dbReference type="VEuPathDB" id="FungiDB:H257_19245"/>
<dbReference type="GeneID" id="20821241"/>
<gene>
    <name evidence="2" type="ORF">H257_19245</name>
</gene>
<sequence length="144" mass="16098">MEAQPSGATADETEMGDTTRNNAAQVRRLVSPSWWWRPNSTHSQQLTRQLSWLMIPQALDHGCGLNKPKRGHRSRTKAWAAHTKRPATTSDLPTSAVLPDAEPDREYVAGLKSRIKTSLRERVAAFMGPPPDGHTRNVFCMQNL</sequence>
<evidence type="ECO:0000313" key="2">
    <source>
        <dbReference type="EMBL" id="ETV63824.1"/>
    </source>
</evidence>
<proteinExistence type="predicted"/>
<feature type="region of interest" description="Disordered" evidence="1">
    <location>
        <begin position="64"/>
        <end position="98"/>
    </location>
</feature>
<reference evidence="2" key="1">
    <citation type="submission" date="2013-12" db="EMBL/GenBank/DDBJ databases">
        <title>The Genome Sequence of Aphanomyces astaci APO3.</title>
        <authorList>
            <consortium name="The Broad Institute Genomics Platform"/>
            <person name="Russ C."/>
            <person name="Tyler B."/>
            <person name="van West P."/>
            <person name="Dieguez-Uribeondo J."/>
            <person name="Young S.K."/>
            <person name="Zeng Q."/>
            <person name="Gargeya S."/>
            <person name="Fitzgerald M."/>
            <person name="Abouelleil A."/>
            <person name="Alvarado L."/>
            <person name="Chapman S.B."/>
            <person name="Gainer-Dewar J."/>
            <person name="Goldberg J."/>
            <person name="Griggs A."/>
            <person name="Gujja S."/>
            <person name="Hansen M."/>
            <person name="Howarth C."/>
            <person name="Imamovic A."/>
            <person name="Ireland A."/>
            <person name="Larimer J."/>
            <person name="McCowan C."/>
            <person name="Murphy C."/>
            <person name="Pearson M."/>
            <person name="Poon T.W."/>
            <person name="Priest M."/>
            <person name="Roberts A."/>
            <person name="Saif S."/>
            <person name="Shea T."/>
            <person name="Sykes S."/>
            <person name="Wortman J."/>
            <person name="Nusbaum C."/>
            <person name="Birren B."/>
        </authorList>
    </citation>
    <scope>NUCLEOTIDE SEQUENCE [LARGE SCALE GENOMIC DNA]</scope>
    <source>
        <strain evidence="2">APO3</strain>
    </source>
</reference>
<dbReference type="EMBL" id="KI913543">
    <property type="protein sequence ID" value="ETV63824.1"/>
    <property type="molecule type" value="Genomic_DNA"/>
</dbReference>
<accession>W4FA72</accession>
<evidence type="ECO:0000256" key="1">
    <source>
        <dbReference type="SAM" id="MobiDB-lite"/>
    </source>
</evidence>